<accession>A0A803QNG5</accession>
<dbReference type="EnsemblPlants" id="evm.model.10.352">
    <property type="protein sequence ID" value="cds.evm.model.10.352"/>
    <property type="gene ID" value="evm.TU.10.352"/>
</dbReference>
<organism evidence="2 3">
    <name type="scientific">Cannabis sativa</name>
    <name type="common">Hemp</name>
    <name type="synonym">Marijuana</name>
    <dbReference type="NCBI Taxonomy" id="3483"/>
    <lineage>
        <taxon>Eukaryota</taxon>
        <taxon>Viridiplantae</taxon>
        <taxon>Streptophyta</taxon>
        <taxon>Embryophyta</taxon>
        <taxon>Tracheophyta</taxon>
        <taxon>Spermatophyta</taxon>
        <taxon>Magnoliopsida</taxon>
        <taxon>eudicotyledons</taxon>
        <taxon>Gunneridae</taxon>
        <taxon>Pentapetalae</taxon>
        <taxon>rosids</taxon>
        <taxon>fabids</taxon>
        <taxon>Rosales</taxon>
        <taxon>Cannabaceae</taxon>
        <taxon>Cannabis</taxon>
    </lineage>
</organism>
<evidence type="ECO:0000313" key="2">
    <source>
        <dbReference type="EnsemblPlants" id="cds.evm.model.10.352"/>
    </source>
</evidence>
<dbReference type="EMBL" id="UZAU01000796">
    <property type="status" value="NOT_ANNOTATED_CDS"/>
    <property type="molecule type" value="Genomic_DNA"/>
</dbReference>
<sequence length="410" mass="44900">MENHRSPYVPDGVPFIELLSDSDEEGPDPWAQYHQSMSERLKSLEAISESQEPGNLAHLERMFPPEPSSPSCSPIPSAVEPPIYRAEGGAPTRPKSSRKALACQMKGMKCTVSHSNIPCTFANMDKQRQSSKPSVPLPTRDPSLPAPTAREVHYVYNFQHSSSFRGCYYFYKKVPSDASVVGVLSNVGKHWKENFFFELKKDGVWEVFWMPTAHPPILTQEEYSSSLLKMFSVEYDKKLCHHLLTLPRLIKSRLIRAGHRQSHVVGESLGVRSLGRMLVAPAVHQSEPIRTRPSPKGLLAKTKSFLKNNISGWPSASSSSGCPSNAEGIVSSGLWNSMPLGPSPDLSQVGASSGSSPVATIPTQSPAHSGSPMCPTNLGRVDPSVLPPTDEGMLSRPWRPKEKTRGVPGN</sequence>
<dbReference type="AlphaFoldDB" id="A0A803QNG5"/>
<dbReference type="Proteomes" id="UP000596661">
    <property type="component" value="Unassembled WGS sequence"/>
</dbReference>
<reference evidence="2" key="1">
    <citation type="submission" date="2021-03" db="UniProtKB">
        <authorList>
            <consortium name="EnsemblPlants"/>
        </authorList>
    </citation>
    <scope>IDENTIFICATION</scope>
</reference>
<protein>
    <submittedName>
        <fullName evidence="2">Uncharacterized protein</fullName>
    </submittedName>
</protein>
<evidence type="ECO:0000256" key="1">
    <source>
        <dbReference type="SAM" id="MobiDB-lite"/>
    </source>
</evidence>
<feature type="compositionally biased region" description="Polar residues" evidence="1">
    <location>
        <begin position="345"/>
        <end position="368"/>
    </location>
</feature>
<name>A0A803QNG5_CANSA</name>
<evidence type="ECO:0000313" key="3">
    <source>
        <dbReference type="Proteomes" id="UP000596661"/>
    </source>
</evidence>
<feature type="region of interest" description="Disordered" evidence="1">
    <location>
        <begin position="341"/>
        <end position="410"/>
    </location>
</feature>
<dbReference type="Gramene" id="evm.model.10.352">
    <property type="protein sequence ID" value="cds.evm.model.10.352"/>
    <property type="gene ID" value="evm.TU.10.352"/>
</dbReference>
<proteinExistence type="predicted"/>
<feature type="compositionally biased region" description="Basic and acidic residues" evidence="1">
    <location>
        <begin position="399"/>
        <end position="410"/>
    </location>
</feature>
<keyword evidence="3" id="KW-1185">Reference proteome</keyword>